<dbReference type="GO" id="GO:0016530">
    <property type="term" value="F:metallochaperone activity"/>
    <property type="evidence" value="ECO:0007669"/>
    <property type="project" value="TreeGrafter"/>
</dbReference>
<name>A0A285S092_9BACL</name>
<evidence type="ECO:0000313" key="3">
    <source>
        <dbReference type="Proteomes" id="UP000219636"/>
    </source>
</evidence>
<dbReference type="PANTHER" id="PTHR43680:SF2">
    <property type="entry name" value="NITRATE REDUCTASE MOLYBDENUM COFACTOR ASSEMBLY CHAPERONE NARJ"/>
    <property type="match status" value="1"/>
</dbReference>
<dbReference type="Pfam" id="PF02613">
    <property type="entry name" value="Nitrate_red_del"/>
    <property type="match status" value="1"/>
</dbReference>
<proteinExistence type="predicted"/>
<keyword evidence="1" id="KW-0534">Nitrate assimilation</keyword>
<keyword evidence="3" id="KW-1185">Reference proteome</keyword>
<dbReference type="AlphaFoldDB" id="A0A285S092"/>
<dbReference type="InterPro" id="IPR003765">
    <property type="entry name" value="NO3_reductase_chaperone_NarJ"/>
</dbReference>
<protein>
    <submittedName>
        <fullName evidence="2">Respiratory nitrate reductase chaperone NarJ</fullName>
    </submittedName>
</protein>
<dbReference type="SUPFAM" id="SSF89155">
    <property type="entry name" value="TorD-like"/>
    <property type="match status" value="1"/>
</dbReference>
<evidence type="ECO:0000256" key="1">
    <source>
        <dbReference type="ARBA" id="ARBA00023063"/>
    </source>
</evidence>
<dbReference type="Proteomes" id="UP000219636">
    <property type="component" value="Unassembled WGS sequence"/>
</dbReference>
<dbReference type="GO" id="GO:0042128">
    <property type="term" value="P:nitrate assimilation"/>
    <property type="evidence" value="ECO:0007669"/>
    <property type="project" value="UniProtKB-KW"/>
</dbReference>
<dbReference type="EMBL" id="OBMQ01000002">
    <property type="protein sequence ID" value="SOB99786.1"/>
    <property type="molecule type" value="Genomic_DNA"/>
</dbReference>
<gene>
    <name evidence="2" type="ORF">SAMN05880501_102269</name>
</gene>
<dbReference type="GO" id="GO:0051131">
    <property type="term" value="P:chaperone-mediated protein complex assembly"/>
    <property type="evidence" value="ECO:0007669"/>
    <property type="project" value="InterPro"/>
</dbReference>
<dbReference type="PANTHER" id="PTHR43680">
    <property type="entry name" value="NITRATE REDUCTASE MOLYBDENUM COFACTOR ASSEMBLY CHAPERONE"/>
    <property type="match status" value="1"/>
</dbReference>
<reference evidence="3" key="1">
    <citation type="submission" date="2017-08" db="EMBL/GenBank/DDBJ databases">
        <authorList>
            <person name="Varghese N."/>
            <person name="Submissions S."/>
        </authorList>
    </citation>
    <scope>NUCLEOTIDE SEQUENCE [LARGE SCALE GENOMIC DNA]</scope>
    <source>
        <strain evidence="3">JC22</strain>
    </source>
</reference>
<organism evidence="2 3">
    <name type="scientific">Ureibacillus xyleni</name>
    <dbReference type="NCBI Taxonomy" id="614648"/>
    <lineage>
        <taxon>Bacteria</taxon>
        <taxon>Bacillati</taxon>
        <taxon>Bacillota</taxon>
        <taxon>Bacilli</taxon>
        <taxon>Bacillales</taxon>
        <taxon>Caryophanaceae</taxon>
        <taxon>Ureibacillus</taxon>
    </lineage>
</organism>
<accession>A0A285S092</accession>
<evidence type="ECO:0000313" key="2">
    <source>
        <dbReference type="EMBL" id="SOB99786.1"/>
    </source>
</evidence>
<sequence>MEGSGVIDLSQLYENKSVFGFFAEMLSYPEVEAMNPSQIEEIISPEDPAYHYVSTFLEEIKHYEIDKLQELYVETFDFNENAALYMTYFKFKDGKERGQMLAKLKVLYEMFGLAMPDEELSDYLPLICEFLYEVDWQGDPRATESFNMLFAVLEDGTYHLLKTLEKMNSPYFSLVKGLRETFKACVLREALG</sequence>
<dbReference type="InterPro" id="IPR020945">
    <property type="entry name" value="DMSO/NO3_reduct_chaperone"/>
</dbReference>
<dbReference type="NCBIfam" id="TIGR00684">
    <property type="entry name" value="narJ"/>
    <property type="match status" value="1"/>
</dbReference>
<dbReference type="InterPro" id="IPR036411">
    <property type="entry name" value="TorD-like_sf"/>
</dbReference>
<dbReference type="GO" id="GO:0051082">
    <property type="term" value="F:unfolded protein binding"/>
    <property type="evidence" value="ECO:0007669"/>
    <property type="project" value="InterPro"/>
</dbReference>